<evidence type="ECO:0000313" key="3">
    <source>
        <dbReference type="Proteomes" id="UP000675163"/>
    </source>
</evidence>
<dbReference type="GO" id="GO:0016020">
    <property type="term" value="C:membrane"/>
    <property type="evidence" value="ECO:0007669"/>
    <property type="project" value="TreeGrafter"/>
</dbReference>
<keyword evidence="3" id="KW-1185">Reference proteome</keyword>
<dbReference type="Proteomes" id="UP000675163">
    <property type="component" value="Unassembled WGS sequence"/>
</dbReference>
<dbReference type="PANTHER" id="PTHR43798">
    <property type="entry name" value="MONOACYLGLYCEROL LIPASE"/>
    <property type="match status" value="1"/>
</dbReference>
<gene>
    <name evidence="2" type="ORF">JOF28_000451</name>
</gene>
<dbReference type="Pfam" id="PF12697">
    <property type="entry name" value="Abhydrolase_6"/>
    <property type="match status" value="1"/>
</dbReference>
<dbReference type="AlphaFoldDB" id="A0A940PPH9"/>
<dbReference type="GO" id="GO:0003824">
    <property type="term" value="F:catalytic activity"/>
    <property type="evidence" value="ECO:0007669"/>
    <property type="project" value="UniProtKB-ARBA"/>
</dbReference>
<name>A0A940PPH9_9MICO</name>
<protein>
    <submittedName>
        <fullName evidence="2">Pimeloyl-ACP methyl ester carboxylesterase</fullName>
    </submittedName>
</protein>
<dbReference type="EMBL" id="JAFIDA010000001">
    <property type="protein sequence ID" value="MBP1325219.1"/>
    <property type="molecule type" value="Genomic_DNA"/>
</dbReference>
<evidence type="ECO:0000259" key="1">
    <source>
        <dbReference type="Pfam" id="PF12697"/>
    </source>
</evidence>
<dbReference type="InterPro" id="IPR029058">
    <property type="entry name" value="AB_hydrolase_fold"/>
</dbReference>
<organism evidence="2 3">
    <name type="scientific">Leucobacter exalbidus</name>
    <dbReference type="NCBI Taxonomy" id="662960"/>
    <lineage>
        <taxon>Bacteria</taxon>
        <taxon>Bacillati</taxon>
        <taxon>Actinomycetota</taxon>
        <taxon>Actinomycetes</taxon>
        <taxon>Micrococcales</taxon>
        <taxon>Microbacteriaceae</taxon>
        <taxon>Leucobacter</taxon>
    </lineage>
</organism>
<feature type="domain" description="AB hydrolase-1" evidence="1">
    <location>
        <begin position="30"/>
        <end position="277"/>
    </location>
</feature>
<dbReference type="Gene3D" id="3.40.50.1820">
    <property type="entry name" value="alpha/beta hydrolase"/>
    <property type="match status" value="1"/>
</dbReference>
<accession>A0A940PPH9</accession>
<dbReference type="InterPro" id="IPR050266">
    <property type="entry name" value="AB_hydrolase_sf"/>
</dbReference>
<comment type="caution">
    <text evidence="2">The sequence shown here is derived from an EMBL/GenBank/DDBJ whole genome shotgun (WGS) entry which is preliminary data.</text>
</comment>
<dbReference type="RefSeq" id="WP_209704277.1">
    <property type="nucleotide sequence ID" value="NZ_JAFIDA010000001.1"/>
</dbReference>
<dbReference type="PRINTS" id="PR00111">
    <property type="entry name" value="ABHYDROLASE"/>
</dbReference>
<dbReference type="PANTHER" id="PTHR43798:SF33">
    <property type="entry name" value="HYDROLASE, PUTATIVE (AFU_ORTHOLOGUE AFUA_2G14860)-RELATED"/>
    <property type="match status" value="1"/>
</dbReference>
<dbReference type="InterPro" id="IPR000073">
    <property type="entry name" value="AB_hydrolase_1"/>
</dbReference>
<reference evidence="2" key="1">
    <citation type="submission" date="2021-02" db="EMBL/GenBank/DDBJ databases">
        <title>Sequencing the genomes of 1000 actinobacteria strains.</title>
        <authorList>
            <person name="Klenk H.-P."/>
        </authorList>
    </citation>
    <scope>NUCLEOTIDE SEQUENCE</scope>
    <source>
        <strain evidence="2">DSM 22850</strain>
    </source>
</reference>
<proteinExistence type="predicted"/>
<dbReference type="SUPFAM" id="SSF53474">
    <property type="entry name" value="alpha/beta-Hydrolases"/>
    <property type="match status" value="1"/>
</dbReference>
<sequence>MTNAQPTLTVQTLGVPTRVWQHGPDDGETIIFVHGFRGDHHGLAGIAEELSRQQPGVRILVPDLPGFGQTPAVPGRTHDIALYGEWLCAFAREVAPEKFAILGHSFGTLVVTAALQAGLDPVRAILINPISAPALEGPQAVLTQLAIGYYRVADWLPETPARALLGNGLIVRGMTEVMAKTRDRELRRWIQGQHAAYFSSFSDAKTLLDAFRASVSHTVLEATAVYTMPTLIIAGKRDDITPLAKQLELHRRIAGSTLRVIPDSGHLVHYEAVQDTVAYVIWHLTGQGDTFEHHDVTAHAGE</sequence>
<evidence type="ECO:0000313" key="2">
    <source>
        <dbReference type="EMBL" id="MBP1325219.1"/>
    </source>
</evidence>